<dbReference type="Proteomes" id="UP000823982">
    <property type="component" value="Unassembled WGS sequence"/>
</dbReference>
<reference evidence="1" key="1">
    <citation type="submission" date="2020-10" db="EMBL/GenBank/DDBJ databases">
        <authorList>
            <person name="Gilroy R."/>
        </authorList>
    </citation>
    <scope>NUCLEOTIDE SEQUENCE</scope>
    <source>
        <strain evidence="1">CHK157-1446</strain>
    </source>
</reference>
<dbReference type="PANTHER" id="PTHR43434">
    <property type="entry name" value="PHOSPHOGLYCOLATE PHOSPHATASE"/>
    <property type="match status" value="1"/>
</dbReference>
<dbReference type="SFLD" id="SFLDS00003">
    <property type="entry name" value="Haloacid_Dehalogenase"/>
    <property type="match status" value="1"/>
</dbReference>
<dbReference type="SFLD" id="SFLDG01129">
    <property type="entry name" value="C1.5:_HAD__Beta-PGM__Phosphata"/>
    <property type="match status" value="1"/>
</dbReference>
<dbReference type="EMBL" id="DVIR01000028">
    <property type="protein sequence ID" value="HIS24273.1"/>
    <property type="molecule type" value="Genomic_DNA"/>
</dbReference>
<dbReference type="PANTHER" id="PTHR43434:SF1">
    <property type="entry name" value="PHOSPHOGLYCOLATE PHOSPHATASE"/>
    <property type="match status" value="1"/>
</dbReference>
<dbReference type="SUPFAM" id="SSF56784">
    <property type="entry name" value="HAD-like"/>
    <property type="match status" value="1"/>
</dbReference>
<dbReference type="AlphaFoldDB" id="A0A9D1EN08"/>
<evidence type="ECO:0000313" key="2">
    <source>
        <dbReference type="Proteomes" id="UP000823982"/>
    </source>
</evidence>
<dbReference type="InterPro" id="IPR036412">
    <property type="entry name" value="HAD-like_sf"/>
</dbReference>
<dbReference type="Pfam" id="PF13419">
    <property type="entry name" value="HAD_2"/>
    <property type="match status" value="1"/>
</dbReference>
<evidence type="ECO:0000313" key="1">
    <source>
        <dbReference type="EMBL" id="HIS24273.1"/>
    </source>
</evidence>
<comment type="caution">
    <text evidence="1">The sequence shown here is derived from an EMBL/GenBank/DDBJ whole genome shotgun (WGS) entry which is preliminary data.</text>
</comment>
<dbReference type="InterPro" id="IPR050155">
    <property type="entry name" value="HAD-like_hydrolase_sf"/>
</dbReference>
<gene>
    <name evidence="1" type="ORF">IAD01_02585</name>
</gene>
<organism evidence="1 2">
    <name type="scientific">Candidatus Faeciplasma gallinarum</name>
    <dbReference type="NCBI Taxonomy" id="2840799"/>
    <lineage>
        <taxon>Bacteria</taxon>
        <taxon>Bacillati</taxon>
        <taxon>Bacillota</taxon>
        <taxon>Clostridia</taxon>
        <taxon>Eubacteriales</taxon>
        <taxon>Oscillospiraceae</taxon>
        <taxon>Oscillospiraceae incertae sedis</taxon>
        <taxon>Candidatus Faeciplasma</taxon>
    </lineage>
</organism>
<proteinExistence type="predicted"/>
<dbReference type="Gene3D" id="3.40.50.1000">
    <property type="entry name" value="HAD superfamily/HAD-like"/>
    <property type="match status" value="1"/>
</dbReference>
<keyword evidence="1" id="KW-0378">Hydrolase</keyword>
<dbReference type="InterPro" id="IPR023198">
    <property type="entry name" value="PGP-like_dom2"/>
</dbReference>
<name>A0A9D1EN08_9FIRM</name>
<dbReference type="InterPro" id="IPR041492">
    <property type="entry name" value="HAD_2"/>
</dbReference>
<dbReference type="GO" id="GO:0006281">
    <property type="term" value="P:DNA repair"/>
    <property type="evidence" value="ECO:0007669"/>
    <property type="project" value="TreeGrafter"/>
</dbReference>
<dbReference type="InterPro" id="IPR023214">
    <property type="entry name" value="HAD_sf"/>
</dbReference>
<dbReference type="GO" id="GO:0008967">
    <property type="term" value="F:phosphoglycolate phosphatase activity"/>
    <property type="evidence" value="ECO:0007669"/>
    <property type="project" value="TreeGrafter"/>
</dbReference>
<sequence>MVSFSRDIKRKAAAADALPKGVKMRKAVLFDLDGTMWDASKSVADAFNEALEMLGAKVRISVEQMRSVMGRTLDDIAHVFFDCIDPERAHDIMIYCTEHENKYILSHGGTLYEGLRETLSKLREQGWFVGCVSNCQSGYIEAFCGHYRLDDLFDDRECWGNTGLLKADNIRLVVKRNNIDYCVYVGDTMGDYNSAAEAGVKFIHAAYGYGHVPAMTPKIDSLPQIFERLEELESGSNV</sequence>
<protein>
    <submittedName>
        <fullName evidence="1">HAD family hydrolase</fullName>
    </submittedName>
</protein>
<reference evidence="1" key="2">
    <citation type="journal article" date="2021" name="PeerJ">
        <title>Extensive microbial diversity within the chicken gut microbiome revealed by metagenomics and culture.</title>
        <authorList>
            <person name="Gilroy R."/>
            <person name="Ravi A."/>
            <person name="Getino M."/>
            <person name="Pursley I."/>
            <person name="Horton D.L."/>
            <person name="Alikhan N.F."/>
            <person name="Baker D."/>
            <person name="Gharbi K."/>
            <person name="Hall N."/>
            <person name="Watson M."/>
            <person name="Adriaenssens E.M."/>
            <person name="Foster-Nyarko E."/>
            <person name="Jarju S."/>
            <person name="Secka A."/>
            <person name="Antonio M."/>
            <person name="Oren A."/>
            <person name="Chaudhuri R.R."/>
            <person name="La Ragione R."/>
            <person name="Hildebrand F."/>
            <person name="Pallen M.J."/>
        </authorList>
    </citation>
    <scope>NUCLEOTIDE SEQUENCE</scope>
    <source>
        <strain evidence="1">CHK157-1446</strain>
    </source>
</reference>
<accession>A0A9D1EN08</accession>
<dbReference type="Gene3D" id="1.10.150.240">
    <property type="entry name" value="Putative phosphatase, domain 2"/>
    <property type="match status" value="1"/>
</dbReference>